<comment type="caution">
    <text evidence="1">The sequence shown here is derived from an EMBL/GenBank/DDBJ whole genome shotgun (WGS) entry which is preliminary data.</text>
</comment>
<accession>A0A200QFS4</accession>
<dbReference type="OrthoDB" id="683469at2759"/>
<dbReference type="InParanoid" id="A0A200QFS4"/>
<reference evidence="1 2" key="1">
    <citation type="journal article" date="2017" name="Mol. Plant">
        <title>The Genome of Medicinal Plant Macleaya cordata Provides New Insights into Benzylisoquinoline Alkaloids Metabolism.</title>
        <authorList>
            <person name="Liu X."/>
            <person name="Liu Y."/>
            <person name="Huang P."/>
            <person name="Ma Y."/>
            <person name="Qing Z."/>
            <person name="Tang Q."/>
            <person name="Cao H."/>
            <person name="Cheng P."/>
            <person name="Zheng Y."/>
            <person name="Yuan Z."/>
            <person name="Zhou Y."/>
            <person name="Liu J."/>
            <person name="Tang Z."/>
            <person name="Zhuo Y."/>
            <person name="Zhang Y."/>
            <person name="Yu L."/>
            <person name="Huang J."/>
            <person name="Yang P."/>
            <person name="Peng Q."/>
            <person name="Zhang J."/>
            <person name="Jiang W."/>
            <person name="Zhang Z."/>
            <person name="Lin K."/>
            <person name="Ro D.K."/>
            <person name="Chen X."/>
            <person name="Xiong X."/>
            <person name="Shang Y."/>
            <person name="Huang S."/>
            <person name="Zeng J."/>
        </authorList>
    </citation>
    <scope>NUCLEOTIDE SEQUENCE [LARGE SCALE GENOMIC DNA]</scope>
    <source>
        <strain evidence="2">cv. BLH2017</strain>
        <tissue evidence="1">Root</tissue>
    </source>
</reference>
<sequence length="90" mass="10158">MGTKDSSISVSHTAGKYGGVCLAATSLDAKKGLFPLAICICRLKDYVNWKKFLKILEPHPTQHHRKLAFVSDRQKVWNAAKPYNVPEFER</sequence>
<proteinExistence type="predicted"/>
<evidence type="ECO:0000313" key="2">
    <source>
        <dbReference type="Proteomes" id="UP000195402"/>
    </source>
</evidence>
<evidence type="ECO:0000313" key="1">
    <source>
        <dbReference type="EMBL" id="OVA09281.1"/>
    </source>
</evidence>
<gene>
    <name evidence="1" type="ORF">BVC80_8351g8</name>
</gene>
<evidence type="ECO:0008006" key="3">
    <source>
        <dbReference type="Google" id="ProtNLM"/>
    </source>
</evidence>
<organism evidence="1 2">
    <name type="scientific">Macleaya cordata</name>
    <name type="common">Five-seeded plume-poppy</name>
    <name type="synonym">Bocconia cordata</name>
    <dbReference type="NCBI Taxonomy" id="56857"/>
    <lineage>
        <taxon>Eukaryota</taxon>
        <taxon>Viridiplantae</taxon>
        <taxon>Streptophyta</taxon>
        <taxon>Embryophyta</taxon>
        <taxon>Tracheophyta</taxon>
        <taxon>Spermatophyta</taxon>
        <taxon>Magnoliopsida</taxon>
        <taxon>Ranunculales</taxon>
        <taxon>Papaveraceae</taxon>
        <taxon>Papaveroideae</taxon>
        <taxon>Macleaya</taxon>
    </lineage>
</organism>
<dbReference type="Proteomes" id="UP000195402">
    <property type="component" value="Unassembled WGS sequence"/>
</dbReference>
<dbReference type="AlphaFoldDB" id="A0A200QFS4"/>
<dbReference type="STRING" id="56857.A0A200QFS4"/>
<keyword evidence="2" id="KW-1185">Reference proteome</keyword>
<name>A0A200QFS4_MACCD</name>
<dbReference type="EMBL" id="MVGT01002145">
    <property type="protein sequence ID" value="OVA09281.1"/>
    <property type="molecule type" value="Genomic_DNA"/>
</dbReference>
<protein>
    <recommendedName>
        <fullName evidence="3">MULE transposase domain-containing protein</fullName>
    </recommendedName>
</protein>